<feature type="modified residue" description="4-aspartylphosphate" evidence="16">
    <location>
        <position position="52"/>
    </location>
</feature>
<dbReference type="InterPro" id="IPR058031">
    <property type="entry name" value="AAA_lid_NorR"/>
</dbReference>
<dbReference type="InterPro" id="IPR002197">
    <property type="entry name" value="HTH_Fis"/>
</dbReference>
<dbReference type="InterPro" id="IPR011006">
    <property type="entry name" value="CheY-like_superfamily"/>
</dbReference>
<dbReference type="KEGG" id="tim:GMBLW1_27520"/>
<keyword evidence="10" id="KW-0238">DNA-binding</keyword>
<evidence type="ECO:0000256" key="3">
    <source>
        <dbReference type="ARBA" id="ARBA00022490"/>
    </source>
</evidence>
<dbReference type="Gene3D" id="3.40.50.2300">
    <property type="match status" value="1"/>
</dbReference>
<dbReference type="Pfam" id="PF25601">
    <property type="entry name" value="AAA_lid_14"/>
    <property type="match status" value="1"/>
</dbReference>
<dbReference type="Pfam" id="PF02954">
    <property type="entry name" value="HTH_8"/>
    <property type="match status" value="1"/>
</dbReference>
<feature type="domain" description="Response regulatory" evidence="18">
    <location>
        <begin position="3"/>
        <end position="117"/>
    </location>
</feature>
<dbReference type="Pfam" id="PF00158">
    <property type="entry name" value="Sigma54_activat"/>
    <property type="match status" value="1"/>
</dbReference>
<keyword evidence="20" id="KW-1185">Reference proteome</keyword>
<accession>A0A6C2YI49</accession>
<dbReference type="RefSeq" id="WP_162656434.1">
    <property type="nucleotide sequence ID" value="NZ_LR593887.1"/>
</dbReference>
<keyword evidence="6" id="KW-0547">Nucleotide-binding</keyword>
<dbReference type="Gene3D" id="1.10.10.60">
    <property type="entry name" value="Homeodomain-like"/>
    <property type="match status" value="1"/>
</dbReference>
<evidence type="ECO:0000256" key="6">
    <source>
        <dbReference type="ARBA" id="ARBA00022741"/>
    </source>
</evidence>
<keyword evidence="11" id="KW-0010">Activator</keyword>
<dbReference type="PANTHER" id="PTHR32071:SF95">
    <property type="entry name" value="DNA-BINDING TRANSCRIPTIONAL REGULATOR NTRC"/>
    <property type="match status" value="1"/>
</dbReference>
<evidence type="ECO:0000256" key="4">
    <source>
        <dbReference type="ARBA" id="ARBA00022491"/>
    </source>
</evidence>
<dbReference type="InterPro" id="IPR002078">
    <property type="entry name" value="Sigma_54_int"/>
</dbReference>
<sequence length="565" mass="62063">MPQVLVVDDEPFILETFKHLFASEGITMLAARTAAEGLTLFREFRPEVVLTDVKLPDQSGLELFRRLRELDPKAMVILMTGYGTSETAIEAMRLGAYDYLSKPIEPDQLLELVQRASEISRLMRTPAVVAASEQSDAADLLIGRSAVMQEVYKTIGRVAPQDVTVLILGESGTGKELVARAIYHYSRRSSGPFLAINCAAIPETLLESELFGHEKGSFTGADRKRIGKFEQCNNGTLFLDEIGDMSPMTQSKVLRVLQDQQFERVGGNELVQTDVRLIAATNRDLESAMADGSFRSDLYYRLNVCTIRLPPLRERLSDLPLLIEHFLRRFNPELGKSIVRIAPTALELMQRHAWPGNIRELQSTIKQALLMATGTTLLPEFLPETLRFGLQPASSLMTSPMVYPVGMPLGPRPRSLPPTPQPPSTYGVLPPGVLPGGLPIAPLNPPTGSTPPMGLPIGMLSGNPTNPPTGTPPAHRLEADSTLADRPFPRLTQLIRDRINANTGNLYTEIVEAVEKEMFIEVLQSTDGNISQASRVLGISRPTLRSKLQALGLSIERTATLENES</sequence>
<dbReference type="InterPro" id="IPR025662">
    <property type="entry name" value="Sigma_54_int_dom_ATP-bd_1"/>
</dbReference>
<feature type="domain" description="Sigma-54 factor interaction" evidence="17">
    <location>
        <begin position="141"/>
        <end position="370"/>
    </location>
</feature>
<comment type="subcellular location">
    <subcellularLocation>
        <location evidence="1">Cytoplasm</location>
    </subcellularLocation>
</comment>
<gene>
    <name evidence="19" type="ORF">GMBLW1_27520</name>
</gene>
<dbReference type="GO" id="GO:0000160">
    <property type="term" value="P:phosphorelay signal transduction system"/>
    <property type="evidence" value="ECO:0007669"/>
    <property type="project" value="UniProtKB-KW"/>
</dbReference>
<evidence type="ECO:0000256" key="2">
    <source>
        <dbReference type="ARBA" id="ARBA00019059"/>
    </source>
</evidence>
<evidence type="ECO:0000256" key="10">
    <source>
        <dbReference type="ARBA" id="ARBA00023125"/>
    </source>
</evidence>
<dbReference type="EMBL" id="LR586016">
    <property type="protein sequence ID" value="VIP01208.1"/>
    <property type="molecule type" value="Genomic_DNA"/>
</dbReference>
<dbReference type="SMART" id="SM00448">
    <property type="entry name" value="REC"/>
    <property type="match status" value="1"/>
</dbReference>
<dbReference type="SMART" id="SM00382">
    <property type="entry name" value="AAA"/>
    <property type="match status" value="1"/>
</dbReference>
<dbReference type="PANTHER" id="PTHR32071">
    <property type="entry name" value="TRANSCRIPTIONAL REGULATORY PROTEIN"/>
    <property type="match status" value="1"/>
</dbReference>
<dbReference type="Gene3D" id="3.40.50.300">
    <property type="entry name" value="P-loop containing nucleotide triphosphate hydrolases"/>
    <property type="match status" value="1"/>
</dbReference>
<dbReference type="PROSITE" id="PS00675">
    <property type="entry name" value="SIGMA54_INTERACT_1"/>
    <property type="match status" value="1"/>
</dbReference>
<dbReference type="FunFam" id="3.40.50.300:FF:000006">
    <property type="entry name" value="DNA-binding transcriptional regulator NtrC"/>
    <property type="match status" value="1"/>
</dbReference>
<keyword evidence="13" id="KW-0535">Nitrogen fixation</keyword>
<evidence type="ECO:0000256" key="7">
    <source>
        <dbReference type="ARBA" id="ARBA00022840"/>
    </source>
</evidence>
<evidence type="ECO:0000313" key="20">
    <source>
        <dbReference type="Proteomes" id="UP000464378"/>
    </source>
</evidence>
<dbReference type="PROSITE" id="PS50110">
    <property type="entry name" value="RESPONSE_REGULATORY"/>
    <property type="match status" value="1"/>
</dbReference>
<evidence type="ECO:0000259" key="18">
    <source>
        <dbReference type="PROSITE" id="PS50110"/>
    </source>
</evidence>
<evidence type="ECO:0000259" key="17">
    <source>
        <dbReference type="PROSITE" id="PS50045"/>
    </source>
</evidence>
<dbReference type="InParanoid" id="A0A6C2YI49"/>
<evidence type="ECO:0000256" key="8">
    <source>
        <dbReference type="ARBA" id="ARBA00023012"/>
    </source>
</evidence>
<evidence type="ECO:0000256" key="5">
    <source>
        <dbReference type="ARBA" id="ARBA00022553"/>
    </source>
</evidence>
<dbReference type="PROSITE" id="PS50045">
    <property type="entry name" value="SIGMA54_INTERACT_4"/>
    <property type="match status" value="1"/>
</dbReference>
<keyword evidence="3" id="KW-0963">Cytoplasm</keyword>
<proteinExistence type="predicted"/>
<dbReference type="EMBL" id="LR593887">
    <property type="protein sequence ID" value="VTR97842.1"/>
    <property type="molecule type" value="Genomic_DNA"/>
</dbReference>
<evidence type="ECO:0000256" key="13">
    <source>
        <dbReference type="ARBA" id="ARBA00023231"/>
    </source>
</evidence>
<dbReference type="GO" id="GO:0006355">
    <property type="term" value="P:regulation of DNA-templated transcription"/>
    <property type="evidence" value="ECO:0007669"/>
    <property type="project" value="InterPro"/>
</dbReference>
<keyword evidence="7" id="KW-0067">ATP-binding</keyword>
<evidence type="ECO:0000256" key="12">
    <source>
        <dbReference type="ARBA" id="ARBA00023163"/>
    </source>
</evidence>
<dbReference type="SUPFAM" id="SSF46689">
    <property type="entry name" value="Homeodomain-like"/>
    <property type="match status" value="1"/>
</dbReference>
<dbReference type="SUPFAM" id="SSF52172">
    <property type="entry name" value="CheY-like"/>
    <property type="match status" value="1"/>
</dbReference>
<dbReference type="Gene3D" id="1.10.8.60">
    <property type="match status" value="1"/>
</dbReference>
<organism evidence="19">
    <name type="scientific">Tuwongella immobilis</name>
    <dbReference type="NCBI Taxonomy" id="692036"/>
    <lineage>
        <taxon>Bacteria</taxon>
        <taxon>Pseudomonadati</taxon>
        <taxon>Planctomycetota</taxon>
        <taxon>Planctomycetia</taxon>
        <taxon>Gemmatales</taxon>
        <taxon>Gemmataceae</taxon>
        <taxon>Tuwongella</taxon>
    </lineage>
</organism>
<dbReference type="GO" id="GO:0043565">
    <property type="term" value="F:sequence-specific DNA binding"/>
    <property type="evidence" value="ECO:0007669"/>
    <property type="project" value="InterPro"/>
</dbReference>
<dbReference type="GO" id="GO:0005524">
    <property type="term" value="F:ATP binding"/>
    <property type="evidence" value="ECO:0007669"/>
    <property type="project" value="UniProtKB-KW"/>
</dbReference>
<evidence type="ECO:0000256" key="11">
    <source>
        <dbReference type="ARBA" id="ARBA00023159"/>
    </source>
</evidence>
<keyword evidence="5 16" id="KW-0597">Phosphoprotein</keyword>
<dbReference type="GO" id="GO:0005737">
    <property type="term" value="C:cytoplasm"/>
    <property type="evidence" value="ECO:0007669"/>
    <property type="project" value="UniProtKB-SubCell"/>
</dbReference>
<evidence type="ECO:0000256" key="14">
    <source>
        <dbReference type="ARBA" id="ARBA00029881"/>
    </source>
</evidence>
<keyword evidence="4" id="KW-0678">Repressor</keyword>
<keyword evidence="9" id="KW-0805">Transcription regulation</keyword>
<dbReference type="FunCoup" id="A0A6C2YI49">
    <property type="interactions" value="194"/>
</dbReference>
<dbReference type="InterPro" id="IPR001789">
    <property type="entry name" value="Sig_transdc_resp-reg_receiver"/>
</dbReference>
<protein>
    <recommendedName>
        <fullName evidence="2">DNA-binding transcriptional regulator NtrC</fullName>
    </recommendedName>
    <alternativeName>
        <fullName evidence="14">Nitrogen regulation protein NR(I)</fullName>
    </alternativeName>
    <alternativeName>
        <fullName evidence="15">Nitrogen regulator I</fullName>
    </alternativeName>
</protein>
<dbReference type="SUPFAM" id="SSF52540">
    <property type="entry name" value="P-loop containing nucleoside triphosphate hydrolases"/>
    <property type="match status" value="1"/>
</dbReference>
<dbReference type="InterPro" id="IPR009057">
    <property type="entry name" value="Homeodomain-like_sf"/>
</dbReference>
<evidence type="ECO:0000256" key="16">
    <source>
        <dbReference type="PROSITE-ProRule" id="PRU00169"/>
    </source>
</evidence>
<evidence type="ECO:0000256" key="15">
    <source>
        <dbReference type="ARBA" id="ARBA00031910"/>
    </source>
</evidence>
<keyword evidence="12" id="KW-0804">Transcription</keyword>
<keyword evidence="8" id="KW-0902">Two-component regulatory system</keyword>
<dbReference type="PRINTS" id="PR01590">
    <property type="entry name" value="HTHFIS"/>
</dbReference>
<dbReference type="InterPro" id="IPR003593">
    <property type="entry name" value="AAA+_ATPase"/>
</dbReference>
<reference evidence="19" key="1">
    <citation type="submission" date="2019-04" db="EMBL/GenBank/DDBJ databases">
        <authorList>
            <consortium name="Science for Life Laboratories"/>
        </authorList>
    </citation>
    <scope>NUCLEOTIDE SEQUENCE</scope>
    <source>
        <strain evidence="19">MBLW1</strain>
    </source>
</reference>
<dbReference type="InterPro" id="IPR027417">
    <property type="entry name" value="P-loop_NTPase"/>
</dbReference>
<dbReference type="Proteomes" id="UP000464378">
    <property type="component" value="Chromosome"/>
</dbReference>
<dbReference type="CDD" id="cd00009">
    <property type="entry name" value="AAA"/>
    <property type="match status" value="1"/>
</dbReference>
<evidence type="ECO:0000256" key="1">
    <source>
        <dbReference type="ARBA" id="ARBA00004496"/>
    </source>
</evidence>
<dbReference type="Pfam" id="PF00072">
    <property type="entry name" value="Response_reg"/>
    <property type="match status" value="1"/>
</dbReference>
<name>A0A6C2YI49_9BACT</name>
<dbReference type="AlphaFoldDB" id="A0A6C2YI49"/>
<evidence type="ECO:0000256" key="9">
    <source>
        <dbReference type="ARBA" id="ARBA00023015"/>
    </source>
</evidence>
<evidence type="ECO:0000313" key="19">
    <source>
        <dbReference type="EMBL" id="VIP01208.1"/>
    </source>
</evidence>